<sequence>MTMQVYRDHILEPIEDNDSGHEQNGLEYFFNYAQFPDFSPIEKAWQGPKYWDDKIVKELAEEGWAAVKQETINDWDCLELEGAMTGI</sequence>
<evidence type="ECO:0000313" key="2">
    <source>
        <dbReference type="Proteomes" id="UP001302602"/>
    </source>
</evidence>
<protein>
    <submittedName>
        <fullName evidence="1">Uncharacterized protein</fullName>
    </submittedName>
</protein>
<dbReference type="RefSeq" id="XP_062650470.1">
    <property type="nucleotide sequence ID" value="XM_062791989.1"/>
</dbReference>
<organism evidence="1 2">
    <name type="scientific">Parathielavia appendiculata</name>
    <dbReference type="NCBI Taxonomy" id="2587402"/>
    <lineage>
        <taxon>Eukaryota</taxon>
        <taxon>Fungi</taxon>
        <taxon>Dikarya</taxon>
        <taxon>Ascomycota</taxon>
        <taxon>Pezizomycotina</taxon>
        <taxon>Sordariomycetes</taxon>
        <taxon>Sordariomycetidae</taxon>
        <taxon>Sordariales</taxon>
        <taxon>Chaetomiaceae</taxon>
        <taxon>Parathielavia</taxon>
    </lineage>
</organism>
<gene>
    <name evidence="1" type="ORF">N657DRAFT_640561</name>
</gene>
<evidence type="ECO:0000313" key="1">
    <source>
        <dbReference type="EMBL" id="KAK4126699.1"/>
    </source>
</evidence>
<reference evidence="1" key="1">
    <citation type="journal article" date="2023" name="Mol. Phylogenet. Evol.">
        <title>Genome-scale phylogeny and comparative genomics of the fungal order Sordariales.</title>
        <authorList>
            <person name="Hensen N."/>
            <person name="Bonometti L."/>
            <person name="Westerberg I."/>
            <person name="Brannstrom I.O."/>
            <person name="Guillou S."/>
            <person name="Cros-Aarteil S."/>
            <person name="Calhoun S."/>
            <person name="Haridas S."/>
            <person name="Kuo A."/>
            <person name="Mondo S."/>
            <person name="Pangilinan J."/>
            <person name="Riley R."/>
            <person name="LaButti K."/>
            <person name="Andreopoulos B."/>
            <person name="Lipzen A."/>
            <person name="Chen C."/>
            <person name="Yan M."/>
            <person name="Daum C."/>
            <person name="Ng V."/>
            <person name="Clum A."/>
            <person name="Steindorff A."/>
            <person name="Ohm R.A."/>
            <person name="Martin F."/>
            <person name="Silar P."/>
            <person name="Natvig D.O."/>
            <person name="Lalanne C."/>
            <person name="Gautier V."/>
            <person name="Ament-Velasquez S.L."/>
            <person name="Kruys A."/>
            <person name="Hutchinson M.I."/>
            <person name="Powell A.J."/>
            <person name="Barry K."/>
            <person name="Miller A.N."/>
            <person name="Grigoriev I.V."/>
            <person name="Debuchy R."/>
            <person name="Gladieux P."/>
            <person name="Hiltunen Thoren M."/>
            <person name="Johannesson H."/>
        </authorList>
    </citation>
    <scope>NUCLEOTIDE SEQUENCE</scope>
    <source>
        <strain evidence="1">CBS 731.68</strain>
    </source>
</reference>
<dbReference type="EMBL" id="MU853224">
    <property type="protein sequence ID" value="KAK4126699.1"/>
    <property type="molecule type" value="Genomic_DNA"/>
</dbReference>
<reference evidence="1" key="2">
    <citation type="submission" date="2023-05" db="EMBL/GenBank/DDBJ databases">
        <authorList>
            <consortium name="Lawrence Berkeley National Laboratory"/>
            <person name="Steindorff A."/>
            <person name="Hensen N."/>
            <person name="Bonometti L."/>
            <person name="Westerberg I."/>
            <person name="Brannstrom I.O."/>
            <person name="Guillou S."/>
            <person name="Cros-Aarteil S."/>
            <person name="Calhoun S."/>
            <person name="Haridas S."/>
            <person name="Kuo A."/>
            <person name="Mondo S."/>
            <person name="Pangilinan J."/>
            <person name="Riley R."/>
            <person name="Labutti K."/>
            <person name="Andreopoulos B."/>
            <person name="Lipzen A."/>
            <person name="Chen C."/>
            <person name="Yanf M."/>
            <person name="Daum C."/>
            <person name="Ng V."/>
            <person name="Clum A."/>
            <person name="Ohm R."/>
            <person name="Martin F."/>
            <person name="Silar P."/>
            <person name="Natvig D."/>
            <person name="Lalanne C."/>
            <person name="Gautier V."/>
            <person name="Ament-Velasquez S.L."/>
            <person name="Kruys A."/>
            <person name="Hutchinson M.I."/>
            <person name="Powell A.J."/>
            <person name="Barry K."/>
            <person name="Miller A.N."/>
            <person name="Grigoriev I.V."/>
            <person name="Debuchy R."/>
            <person name="Gladieux P."/>
            <person name="Thoren M.H."/>
            <person name="Johannesson H."/>
        </authorList>
    </citation>
    <scope>NUCLEOTIDE SEQUENCE</scope>
    <source>
        <strain evidence="1">CBS 731.68</strain>
    </source>
</reference>
<dbReference type="Proteomes" id="UP001302602">
    <property type="component" value="Unassembled WGS sequence"/>
</dbReference>
<dbReference type="GeneID" id="87828758"/>
<keyword evidence="2" id="KW-1185">Reference proteome</keyword>
<dbReference type="AlphaFoldDB" id="A0AAN6Z742"/>
<name>A0AAN6Z742_9PEZI</name>
<comment type="caution">
    <text evidence="1">The sequence shown here is derived from an EMBL/GenBank/DDBJ whole genome shotgun (WGS) entry which is preliminary data.</text>
</comment>
<accession>A0AAN6Z742</accession>
<proteinExistence type="predicted"/>